<dbReference type="SMART" id="SM00855">
    <property type="entry name" value="PGAM"/>
    <property type="match status" value="1"/>
</dbReference>
<dbReference type="SUPFAM" id="SSF53254">
    <property type="entry name" value="Phosphoglycerate mutase-like"/>
    <property type="match status" value="1"/>
</dbReference>
<dbReference type="Pfam" id="PF00300">
    <property type="entry name" value="His_Phos_1"/>
    <property type="match status" value="1"/>
</dbReference>
<dbReference type="PANTHER" id="PTHR48100:SF1">
    <property type="entry name" value="HISTIDINE PHOSPHATASE FAMILY PROTEIN-RELATED"/>
    <property type="match status" value="1"/>
</dbReference>
<dbReference type="RefSeq" id="WP_127351799.1">
    <property type="nucleotide sequence ID" value="NZ_CP034791.1"/>
</dbReference>
<dbReference type="AlphaFoldDB" id="A0A3T0D5I2"/>
<feature type="binding site" evidence="1">
    <location>
        <begin position="10"/>
        <end position="17"/>
    </location>
    <ligand>
        <name>substrate</name>
    </ligand>
</feature>
<keyword evidence="3" id="KW-1185">Reference proteome</keyword>
<dbReference type="EMBL" id="CP034791">
    <property type="protein sequence ID" value="AZT90329.1"/>
    <property type="molecule type" value="Genomic_DNA"/>
</dbReference>
<proteinExistence type="predicted"/>
<dbReference type="InterPro" id="IPR013078">
    <property type="entry name" value="His_Pase_superF_clade-1"/>
</dbReference>
<gene>
    <name evidence="2" type="ORF">ELD05_06555</name>
</gene>
<evidence type="ECO:0000313" key="2">
    <source>
        <dbReference type="EMBL" id="AZT90329.1"/>
    </source>
</evidence>
<dbReference type="CDD" id="cd07067">
    <property type="entry name" value="HP_PGM_like"/>
    <property type="match status" value="1"/>
</dbReference>
<dbReference type="GO" id="GO:0016791">
    <property type="term" value="F:phosphatase activity"/>
    <property type="evidence" value="ECO:0007669"/>
    <property type="project" value="TreeGrafter"/>
</dbReference>
<feature type="binding site" evidence="1">
    <location>
        <position position="60"/>
    </location>
    <ligand>
        <name>substrate</name>
    </ligand>
</feature>
<dbReference type="KEGG" id="ccha:ELD05_06555"/>
<sequence>MSKTVIYLIRHAEAEGNFIRRFHGITDSNVTEKGKLQAQRLAERLKNVHFDVIYSSPLKRALYTAQQIAKGRDIEIITRADLVEINGGDWEDRCWDELPILYPKEYELWEKRPHEHCMPNGESMYELYLRAISGFENIVKTNIGKCVCIVTHGTLIRALLTYIKGYEFERLNEILWQDNTAINIIEYEYKDNRYNLLVEGDWSHLGEELSTIAYQDWWQQFLKERGICDSNINIIERRERYE</sequence>
<evidence type="ECO:0000313" key="3">
    <source>
        <dbReference type="Proteomes" id="UP000282930"/>
    </source>
</evidence>
<dbReference type="Proteomes" id="UP000282930">
    <property type="component" value="Chromosome"/>
</dbReference>
<dbReference type="Gene3D" id="3.40.50.1240">
    <property type="entry name" value="Phosphoglycerate mutase-like"/>
    <property type="match status" value="1"/>
</dbReference>
<name>A0A3T0D5I2_9FIRM</name>
<organism evidence="2 3">
    <name type="scientific">Caldicellulosiruptor changbaiensis</name>
    <dbReference type="NCBI Taxonomy" id="1222016"/>
    <lineage>
        <taxon>Bacteria</taxon>
        <taxon>Bacillati</taxon>
        <taxon>Bacillota</taxon>
        <taxon>Bacillota incertae sedis</taxon>
        <taxon>Caldicellulosiruptorales</taxon>
        <taxon>Caldicellulosiruptoraceae</taxon>
        <taxon>Caldicellulosiruptor</taxon>
    </lineage>
</organism>
<dbReference type="InterPro" id="IPR029033">
    <property type="entry name" value="His_PPase_superfam"/>
</dbReference>
<dbReference type="GO" id="GO:0005737">
    <property type="term" value="C:cytoplasm"/>
    <property type="evidence" value="ECO:0007669"/>
    <property type="project" value="TreeGrafter"/>
</dbReference>
<dbReference type="PANTHER" id="PTHR48100">
    <property type="entry name" value="BROAD-SPECIFICITY PHOSPHATASE YOR283W-RELATED"/>
    <property type="match status" value="1"/>
</dbReference>
<reference evidence="2 3" key="1">
    <citation type="submission" date="2018-12" db="EMBL/GenBank/DDBJ databases">
        <title>Genome sequence from the cellulolytic species, Caldicellulosiruptor changbaiensis.</title>
        <authorList>
            <person name="Blumer-Schuette S.E."/>
            <person name="Mendoza C."/>
        </authorList>
    </citation>
    <scope>NUCLEOTIDE SEQUENCE [LARGE SCALE GENOMIC DNA]</scope>
    <source>
        <strain evidence="2 3">CBS-Z</strain>
    </source>
</reference>
<dbReference type="InterPro" id="IPR050275">
    <property type="entry name" value="PGM_Phosphatase"/>
</dbReference>
<evidence type="ECO:0000256" key="1">
    <source>
        <dbReference type="PIRSR" id="PIRSR613078-2"/>
    </source>
</evidence>
<protein>
    <submittedName>
        <fullName evidence="2">Histidine phosphatase family protein</fullName>
    </submittedName>
</protein>
<accession>A0A3T0D5I2</accession>